<organism evidence="5 6">
    <name type="scientific">Maribacter algarum</name>
    <name type="common">ex Zhang et al. 2020</name>
    <dbReference type="NCBI Taxonomy" id="2578118"/>
    <lineage>
        <taxon>Bacteria</taxon>
        <taxon>Pseudomonadati</taxon>
        <taxon>Bacteroidota</taxon>
        <taxon>Flavobacteriia</taxon>
        <taxon>Flavobacteriales</taxon>
        <taxon>Flavobacteriaceae</taxon>
        <taxon>Maribacter</taxon>
    </lineage>
</organism>
<dbReference type="GO" id="GO:0008422">
    <property type="term" value="F:beta-glucosidase activity"/>
    <property type="evidence" value="ECO:0007669"/>
    <property type="project" value="TreeGrafter"/>
</dbReference>
<feature type="domain" description="ExoP galactose-binding-like" evidence="4">
    <location>
        <begin position="671"/>
        <end position="822"/>
    </location>
</feature>
<dbReference type="InterPro" id="IPR008979">
    <property type="entry name" value="Galactose-bd-like_sf"/>
</dbReference>
<protein>
    <submittedName>
        <fullName evidence="5">Glycoside hydrolase family 3 protein</fullName>
    </submittedName>
</protein>
<dbReference type="Gene3D" id="3.40.50.1700">
    <property type="entry name" value="Glycoside hydrolase family 3 C-terminal domain"/>
    <property type="match status" value="1"/>
</dbReference>
<keyword evidence="1 5" id="KW-0378">Hydrolase</keyword>
<dbReference type="PRINTS" id="PR00133">
    <property type="entry name" value="GLHYDRLASE3"/>
</dbReference>
<dbReference type="InterPro" id="IPR051915">
    <property type="entry name" value="Cellulose_Degrad_GH3"/>
</dbReference>
<evidence type="ECO:0000313" key="6">
    <source>
        <dbReference type="Proteomes" id="UP000310314"/>
    </source>
</evidence>
<name>A0A5S3PGJ3_9FLAO</name>
<dbReference type="Gene3D" id="2.60.120.430">
    <property type="entry name" value="Galactose-binding lectin"/>
    <property type="match status" value="1"/>
</dbReference>
<dbReference type="RefSeq" id="WP_138659677.1">
    <property type="nucleotide sequence ID" value="NZ_VATY01000005.1"/>
</dbReference>
<dbReference type="SUPFAM" id="SSF52279">
    <property type="entry name" value="Beta-D-glucan exohydrolase, C-terminal domain"/>
    <property type="match status" value="1"/>
</dbReference>
<dbReference type="InterPro" id="IPR041443">
    <property type="entry name" value="Exop_C"/>
</dbReference>
<dbReference type="AlphaFoldDB" id="A0A5S3PGJ3"/>
<evidence type="ECO:0000259" key="2">
    <source>
        <dbReference type="Pfam" id="PF00933"/>
    </source>
</evidence>
<evidence type="ECO:0000256" key="1">
    <source>
        <dbReference type="ARBA" id="ARBA00022801"/>
    </source>
</evidence>
<dbReference type="Pfam" id="PF18559">
    <property type="entry name" value="Exop_C"/>
    <property type="match status" value="1"/>
</dbReference>
<dbReference type="SUPFAM" id="SSF51445">
    <property type="entry name" value="(Trans)glycosidases"/>
    <property type="match status" value="1"/>
</dbReference>
<dbReference type="Pfam" id="PF00933">
    <property type="entry name" value="Glyco_hydro_3"/>
    <property type="match status" value="1"/>
</dbReference>
<dbReference type="SUPFAM" id="SSF49785">
    <property type="entry name" value="Galactose-binding domain-like"/>
    <property type="match status" value="1"/>
</dbReference>
<dbReference type="InterPro" id="IPR036962">
    <property type="entry name" value="Glyco_hydro_3_N_sf"/>
</dbReference>
<evidence type="ECO:0000259" key="3">
    <source>
        <dbReference type="Pfam" id="PF01915"/>
    </source>
</evidence>
<feature type="domain" description="Glycoside hydrolase family 3 C-terminal" evidence="3">
    <location>
        <begin position="433"/>
        <end position="637"/>
    </location>
</feature>
<dbReference type="InterPro" id="IPR002772">
    <property type="entry name" value="Glyco_hydro_3_C"/>
</dbReference>
<dbReference type="GO" id="GO:0009251">
    <property type="term" value="P:glucan catabolic process"/>
    <property type="evidence" value="ECO:0007669"/>
    <property type="project" value="TreeGrafter"/>
</dbReference>
<gene>
    <name evidence="5" type="ORF">FEE95_19305</name>
</gene>
<dbReference type="Proteomes" id="UP000310314">
    <property type="component" value="Unassembled WGS sequence"/>
</dbReference>
<reference evidence="5 6" key="1">
    <citation type="submission" date="2019-05" db="EMBL/GenBank/DDBJ databases">
        <authorList>
            <person name="Zhang J.-Y."/>
            <person name="Feg X."/>
            <person name="Du Z.-J."/>
        </authorList>
    </citation>
    <scope>NUCLEOTIDE SEQUENCE [LARGE SCALE GENOMIC DNA]</scope>
    <source>
        <strain evidence="5 6">RZ26</strain>
    </source>
</reference>
<dbReference type="InterPro" id="IPR001764">
    <property type="entry name" value="Glyco_hydro_3_N"/>
</dbReference>
<evidence type="ECO:0000313" key="5">
    <source>
        <dbReference type="EMBL" id="TMM53217.1"/>
    </source>
</evidence>
<dbReference type="PANTHER" id="PTHR30620">
    <property type="entry name" value="PERIPLASMIC BETA-GLUCOSIDASE-RELATED"/>
    <property type="match status" value="1"/>
</dbReference>
<sequence>MQVIKSLSSISLVLIISILAMGCNEEKATPKGEESANMVNPRDWPSIKPLPLDPAIEAQIDDILPKLTLEQKVGQVIQADNGSVTPEEVKKYRLGSVLSGGNSAPGPLPYADTKSWLEMADKYYNASIDTEGVEIAIPTIWGIDAVHGHANLSGAIIFPHNVGLGAMRNPDLIEKIASVTAHELTVSGHDWTFAPTLAVPQDTRWGRSYEGFSENSEIVQSYGDRIVYGLQGRFGEEGFMGDGRVISSAKHFLADGATEKGVDQGDAKISEQELREVHAAGYYSAIPAGVQTVMASFSSWQGRKLHGDKELLTDVLKGQLGFNGFVVGDWNGHGQVPGCTNTDCAQSLNSGLDMYMAPDSWKGLWESTLEQAKNGTIPMTRLDDAVRRILRVKIASGIFKKGAPSTRKNAGNQELLGLPENRTIARQAVRETMVLLKNNDGLLPLDAKKTILVVGDGANSVSKACGGWTLSWQGTGHTNDEFPNSETILDGIREAAKAAGGKVVFSANGDSNESADVVVAIYGEDPYAEFQGDLENLDFAPNGFDVSKLSKFRSKGIPVVSVFLSGRPLWTNPEINSSDAFVAAWLPGSEGGGISDLLFQRDPSYDFTGRLSFSWPNSAVVSENAEALFDLGYGLSYKSDSKVDTLSEESGLESMNVASTGEFYNKGAAVAPWSLWLKSGDLSKQIGSFPTSVGGLIISKTDHEAQEDALRIKWTQQDYDQVRVSTASPSDMSRQANGAMELTFSAKSFKDTSATVKIGIGCDQDSPCNETLDINISGNDWQEYRISLSCFDNLGVDMTKISTALMITAGEGVEIGLANIRLESDIDAKPGCDGK</sequence>
<dbReference type="InterPro" id="IPR036881">
    <property type="entry name" value="Glyco_hydro_3_C_sf"/>
</dbReference>
<dbReference type="Gene3D" id="3.20.20.300">
    <property type="entry name" value="Glycoside hydrolase, family 3, N-terminal domain"/>
    <property type="match status" value="1"/>
</dbReference>
<accession>A0A5S3PGJ3</accession>
<evidence type="ECO:0000259" key="4">
    <source>
        <dbReference type="Pfam" id="PF18559"/>
    </source>
</evidence>
<dbReference type="PROSITE" id="PS51257">
    <property type="entry name" value="PROKAR_LIPOPROTEIN"/>
    <property type="match status" value="1"/>
</dbReference>
<dbReference type="InterPro" id="IPR017853">
    <property type="entry name" value="GH"/>
</dbReference>
<keyword evidence="6" id="KW-1185">Reference proteome</keyword>
<dbReference type="OrthoDB" id="9805821at2"/>
<dbReference type="Pfam" id="PF01915">
    <property type="entry name" value="Glyco_hydro_3_C"/>
    <property type="match status" value="1"/>
</dbReference>
<dbReference type="PANTHER" id="PTHR30620:SF77">
    <property type="entry name" value="LYSOSOMAL BETA GLUCOSIDASE-LIKE"/>
    <property type="match status" value="1"/>
</dbReference>
<dbReference type="EMBL" id="VATY01000005">
    <property type="protein sequence ID" value="TMM53217.1"/>
    <property type="molecule type" value="Genomic_DNA"/>
</dbReference>
<feature type="domain" description="Glycoside hydrolase family 3 N-terminal" evidence="2">
    <location>
        <begin position="68"/>
        <end position="392"/>
    </location>
</feature>
<proteinExistence type="predicted"/>
<comment type="caution">
    <text evidence="5">The sequence shown here is derived from an EMBL/GenBank/DDBJ whole genome shotgun (WGS) entry which is preliminary data.</text>
</comment>